<dbReference type="PANTHER" id="PTHR46796:SF7">
    <property type="entry name" value="ARAC FAMILY TRANSCRIPTIONAL REGULATOR"/>
    <property type="match status" value="1"/>
</dbReference>
<dbReference type="SUPFAM" id="SSF46689">
    <property type="entry name" value="Homeodomain-like"/>
    <property type="match status" value="2"/>
</dbReference>
<name>A0ABT5BY77_9BACT</name>
<evidence type="ECO:0000256" key="2">
    <source>
        <dbReference type="ARBA" id="ARBA00023125"/>
    </source>
</evidence>
<dbReference type="RefSeq" id="WP_272095396.1">
    <property type="nucleotide sequence ID" value="NZ_JAQNDK010000001.1"/>
</dbReference>
<protein>
    <submittedName>
        <fullName evidence="5">AraC family transcriptional regulator</fullName>
    </submittedName>
</protein>
<dbReference type="SUPFAM" id="SSF51215">
    <property type="entry name" value="Regulatory protein AraC"/>
    <property type="match status" value="1"/>
</dbReference>
<dbReference type="Gene3D" id="1.10.10.60">
    <property type="entry name" value="Homeodomain-like"/>
    <property type="match status" value="2"/>
</dbReference>
<dbReference type="InterPro" id="IPR018060">
    <property type="entry name" value="HTH_AraC"/>
</dbReference>
<keyword evidence="1" id="KW-0805">Transcription regulation</keyword>
<evidence type="ECO:0000259" key="4">
    <source>
        <dbReference type="PROSITE" id="PS01124"/>
    </source>
</evidence>
<evidence type="ECO:0000256" key="3">
    <source>
        <dbReference type="ARBA" id="ARBA00023163"/>
    </source>
</evidence>
<keyword evidence="6" id="KW-1185">Reference proteome</keyword>
<dbReference type="SMART" id="SM00342">
    <property type="entry name" value="HTH_ARAC"/>
    <property type="match status" value="1"/>
</dbReference>
<reference evidence="5 6" key="1">
    <citation type="submission" date="2023-01" db="EMBL/GenBank/DDBJ databases">
        <title>Minimal conservation of predation-associated metabolite biosynthetic gene clusters underscores biosynthetic potential of Myxococcota including descriptions for ten novel species: Archangium lansinium sp. nov., Myxococcus landrumus sp. nov., Nannocystis bai.</title>
        <authorList>
            <person name="Ahearne A."/>
            <person name="Stevens C."/>
            <person name="Dowd S."/>
        </authorList>
    </citation>
    <scope>NUCLEOTIDE SEQUENCE [LARGE SCALE GENOMIC DNA]</scope>
    <source>
        <strain evidence="5 6">WIWO2</strain>
    </source>
</reference>
<sequence length="310" mass="33463">MDVLTEALRSVQLQSQIYGRLELKAPWGMRIDAHDVTTFYALSRGGCVLDAGGRRLTLAPGDVVFLRARLAHALRDRPGSRAVSPEVVYAQRGGRCGGIVHYGGDGAPTTIVAGGLHFTDARLNPLLASLPELIHVQGDGGVATRWIESTLQFVAAEMDAEMPGYELVAGRLADVLFVQALRTHVAGVTCEQPGWLRALWDPSLGVALQRMHERPADPWTVEALARAAGVSRSAFAARFKGALGVAPLEYLTRWRMHRAAEMLADEAASMASVAGAVGYATDGAFVKAFRRHMGETPGAYRRKARARPDR</sequence>
<evidence type="ECO:0000313" key="6">
    <source>
        <dbReference type="Proteomes" id="UP001217485"/>
    </source>
</evidence>
<organism evidence="5 6">
    <name type="scientific">Sorangium atrum</name>
    <dbReference type="NCBI Taxonomy" id="2995308"/>
    <lineage>
        <taxon>Bacteria</taxon>
        <taxon>Pseudomonadati</taxon>
        <taxon>Myxococcota</taxon>
        <taxon>Polyangia</taxon>
        <taxon>Polyangiales</taxon>
        <taxon>Polyangiaceae</taxon>
        <taxon>Sorangium</taxon>
    </lineage>
</organism>
<keyword evidence="2" id="KW-0238">DNA-binding</keyword>
<dbReference type="Pfam" id="PF12833">
    <property type="entry name" value="HTH_18"/>
    <property type="match status" value="1"/>
</dbReference>
<dbReference type="PANTHER" id="PTHR46796">
    <property type="entry name" value="HTH-TYPE TRANSCRIPTIONAL ACTIVATOR RHAS-RELATED"/>
    <property type="match status" value="1"/>
</dbReference>
<gene>
    <name evidence="5" type="ORF">POL72_12545</name>
</gene>
<dbReference type="InterPro" id="IPR050204">
    <property type="entry name" value="AraC_XylS_family_regulators"/>
</dbReference>
<dbReference type="Pfam" id="PF12852">
    <property type="entry name" value="Cupin_6"/>
    <property type="match status" value="1"/>
</dbReference>
<keyword evidence="3" id="KW-0804">Transcription</keyword>
<dbReference type="InterPro" id="IPR037923">
    <property type="entry name" value="HTH-like"/>
</dbReference>
<accession>A0ABT5BY77</accession>
<dbReference type="Proteomes" id="UP001217485">
    <property type="component" value="Unassembled WGS sequence"/>
</dbReference>
<dbReference type="InterPro" id="IPR032783">
    <property type="entry name" value="AraC_lig"/>
</dbReference>
<evidence type="ECO:0000313" key="5">
    <source>
        <dbReference type="EMBL" id="MDC0678565.1"/>
    </source>
</evidence>
<feature type="domain" description="HTH araC/xylS-type" evidence="4">
    <location>
        <begin position="205"/>
        <end position="303"/>
    </location>
</feature>
<evidence type="ECO:0000256" key="1">
    <source>
        <dbReference type="ARBA" id="ARBA00023015"/>
    </source>
</evidence>
<comment type="caution">
    <text evidence="5">The sequence shown here is derived from an EMBL/GenBank/DDBJ whole genome shotgun (WGS) entry which is preliminary data.</text>
</comment>
<dbReference type="EMBL" id="JAQNDK010000001">
    <property type="protein sequence ID" value="MDC0678565.1"/>
    <property type="molecule type" value="Genomic_DNA"/>
</dbReference>
<dbReference type="PROSITE" id="PS01124">
    <property type="entry name" value="HTH_ARAC_FAMILY_2"/>
    <property type="match status" value="1"/>
</dbReference>
<dbReference type="InterPro" id="IPR009057">
    <property type="entry name" value="Homeodomain-like_sf"/>
</dbReference>
<proteinExistence type="predicted"/>